<proteinExistence type="predicted"/>
<keyword evidence="1" id="KW-0812">Transmembrane</keyword>
<sequence>MSWRLIEDLIPHHSMLIILYIGQLIILQLNIPVRKYISRNRIPIDSFVEVDNTTPGLISIEFNEFKISLELRSCSHTYVYIWLIFVYFCIRSGLADYIVSFLLFF</sequence>
<accession>A0A9Q0YLA1</accession>
<dbReference type="AlphaFoldDB" id="A0A9Q0YLA1"/>
<keyword evidence="1" id="KW-1133">Transmembrane helix</keyword>
<organism evidence="2 3">
    <name type="scientific">Holothuria leucospilota</name>
    <name type="common">Black long sea cucumber</name>
    <name type="synonym">Mertensiothuria leucospilota</name>
    <dbReference type="NCBI Taxonomy" id="206669"/>
    <lineage>
        <taxon>Eukaryota</taxon>
        <taxon>Metazoa</taxon>
        <taxon>Echinodermata</taxon>
        <taxon>Eleutherozoa</taxon>
        <taxon>Echinozoa</taxon>
        <taxon>Holothuroidea</taxon>
        <taxon>Aspidochirotacea</taxon>
        <taxon>Aspidochirotida</taxon>
        <taxon>Holothuriidae</taxon>
        <taxon>Holothuria</taxon>
    </lineage>
</organism>
<feature type="transmembrane region" description="Helical" evidence="1">
    <location>
        <begin position="12"/>
        <end position="31"/>
    </location>
</feature>
<keyword evidence="3" id="KW-1185">Reference proteome</keyword>
<keyword evidence="1" id="KW-0472">Membrane</keyword>
<reference evidence="2" key="1">
    <citation type="submission" date="2021-10" db="EMBL/GenBank/DDBJ databases">
        <title>Tropical sea cucumber genome reveals ecological adaptation and Cuvierian tubules defense mechanism.</title>
        <authorList>
            <person name="Chen T."/>
        </authorList>
    </citation>
    <scope>NUCLEOTIDE SEQUENCE</scope>
    <source>
        <strain evidence="2">Nanhai2018</strain>
        <tissue evidence="2">Muscle</tissue>
    </source>
</reference>
<comment type="caution">
    <text evidence="2">The sequence shown here is derived from an EMBL/GenBank/DDBJ whole genome shotgun (WGS) entry which is preliminary data.</text>
</comment>
<evidence type="ECO:0000313" key="3">
    <source>
        <dbReference type="Proteomes" id="UP001152320"/>
    </source>
</evidence>
<protein>
    <submittedName>
        <fullName evidence="2">Uncharacterized protein</fullName>
    </submittedName>
</protein>
<dbReference type="EMBL" id="JAIZAY010000018">
    <property type="protein sequence ID" value="KAJ8024640.1"/>
    <property type="molecule type" value="Genomic_DNA"/>
</dbReference>
<evidence type="ECO:0000313" key="2">
    <source>
        <dbReference type="EMBL" id="KAJ8024640.1"/>
    </source>
</evidence>
<gene>
    <name evidence="2" type="ORF">HOLleu_34597</name>
</gene>
<dbReference type="Proteomes" id="UP001152320">
    <property type="component" value="Chromosome 18"/>
</dbReference>
<feature type="transmembrane region" description="Helical" evidence="1">
    <location>
        <begin position="79"/>
        <end position="104"/>
    </location>
</feature>
<evidence type="ECO:0000256" key="1">
    <source>
        <dbReference type="SAM" id="Phobius"/>
    </source>
</evidence>
<name>A0A9Q0YLA1_HOLLE</name>